<organism evidence="9 10">
    <name type="scientific">Pedobacter gandavensis</name>
    <dbReference type="NCBI Taxonomy" id="2679963"/>
    <lineage>
        <taxon>Bacteria</taxon>
        <taxon>Pseudomonadati</taxon>
        <taxon>Bacteroidota</taxon>
        <taxon>Sphingobacteriia</taxon>
        <taxon>Sphingobacteriales</taxon>
        <taxon>Sphingobacteriaceae</taxon>
        <taxon>Pedobacter</taxon>
    </lineage>
</organism>
<dbReference type="GO" id="GO:0008686">
    <property type="term" value="F:3,4-dihydroxy-2-butanone-4-phosphate synthase activity"/>
    <property type="evidence" value="ECO:0007669"/>
    <property type="project" value="UniProtKB-EC"/>
</dbReference>
<dbReference type="Gene3D" id="3.90.870.10">
    <property type="entry name" value="DHBP synthase"/>
    <property type="match status" value="1"/>
</dbReference>
<comment type="pathway">
    <text evidence="2 7 8">Cofactor biosynthesis; riboflavin biosynthesis; 2-hydroxy-3-oxobutyl phosphate from D-ribulose 5-phosphate: step 1/1.</text>
</comment>
<reference evidence="9 10" key="1">
    <citation type="submission" date="2019-11" db="EMBL/GenBank/DDBJ databases">
        <title>Description of Pedobacter sp. LMG 31462T.</title>
        <authorList>
            <person name="Carlier A."/>
            <person name="Qi S."/>
            <person name="Vandamme P."/>
        </authorList>
    </citation>
    <scope>NUCLEOTIDE SEQUENCE [LARGE SCALE GENOMIC DNA]</scope>
    <source>
        <strain evidence="9 10">LMG 31462</strain>
    </source>
</reference>
<dbReference type="InterPro" id="IPR017945">
    <property type="entry name" value="DHBP_synth_RibB-like_a/b_dom"/>
</dbReference>
<dbReference type="EC" id="4.1.99.12" evidence="3 7"/>
<keyword evidence="7 8" id="KW-0456">Lyase</keyword>
<evidence type="ECO:0000256" key="5">
    <source>
        <dbReference type="ARBA" id="ARBA00022619"/>
    </source>
</evidence>
<comment type="subunit">
    <text evidence="7 8">Homodimer.</text>
</comment>
<evidence type="ECO:0000256" key="7">
    <source>
        <dbReference type="HAMAP-Rule" id="MF_00180"/>
    </source>
</evidence>
<feature type="binding site" evidence="7">
    <location>
        <position position="30"/>
    </location>
    <ligand>
        <name>Mg(2+)</name>
        <dbReference type="ChEBI" id="CHEBI:18420"/>
        <label>1</label>
    </ligand>
</feature>
<evidence type="ECO:0000256" key="8">
    <source>
        <dbReference type="RuleBase" id="RU003843"/>
    </source>
</evidence>
<dbReference type="Pfam" id="PF00926">
    <property type="entry name" value="DHBP_synthase"/>
    <property type="match status" value="1"/>
</dbReference>
<dbReference type="NCBIfam" id="TIGR00506">
    <property type="entry name" value="ribB"/>
    <property type="match status" value="1"/>
</dbReference>
<feature type="binding site" evidence="7">
    <location>
        <position position="34"/>
    </location>
    <ligand>
        <name>D-ribulose 5-phosphate</name>
        <dbReference type="ChEBI" id="CHEBI:58121"/>
    </ligand>
</feature>
<evidence type="ECO:0000256" key="1">
    <source>
        <dbReference type="ARBA" id="ARBA00002284"/>
    </source>
</evidence>
<name>A0ABR6ER91_9SPHI</name>
<dbReference type="PANTHER" id="PTHR21327">
    <property type="entry name" value="GTP CYCLOHYDROLASE II-RELATED"/>
    <property type="match status" value="1"/>
</dbReference>
<evidence type="ECO:0000313" key="10">
    <source>
        <dbReference type="Proteomes" id="UP000636110"/>
    </source>
</evidence>
<feature type="binding site" evidence="7">
    <location>
        <position position="146"/>
    </location>
    <ligand>
        <name>Mg(2+)</name>
        <dbReference type="ChEBI" id="CHEBI:18420"/>
        <label>2</label>
    </ligand>
</feature>
<feature type="binding site" evidence="7">
    <location>
        <position position="30"/>
    </location>
    <ligand>
        <name>Mg(2+)</name>
        <dbReference type="ChEBI" id="CHEBI:18420"/>
        <label>2</label>
    </ligand>
</feature>
<dbReference type="SUPFAM" id="SSF55821">
    <property type="entry name" value="YrdC/RibB"/>
    <property type="match status" value="1"/>
</dbReference>
<dbReference type="PANTHER" id="PTHR21327:SF18">
    <property type="entry name" value="3,4-DIHYDROXY-2-BUTANONE 4-PHOSPHATE SYNTHASE"/>
    <property type="match status" value="1"/>
</dbReference>
<sequence>MRIKLNTIPEAIDALKEGKVIIVVDDENRENEGDFITTAEAASPEVINFMITHGRGLVCAPLTNQRCQELELHQMVQQNTAAYETSFTISVDLIGNGCSTGISASDRSRTIRSLIDPKVKGYDLGRPGHIFPLRAHDGGVLARPGHTEATVDLARLAGMEPAGVLVEILKEDGEMARLPDLMKIAIKHKLKIISIEDLIIFLRKQN</sequence>
<feature type="binding site" evidence="7">
    <location>
        <begin position="29"/>
        <end position="30"/>
    </location>
    <ligand>
        <name>D-ribulose 5-phosphate</name>
        <dbReference type="ChEBI" id="CHEBI:58121"/>
    </ligand>
</feature>
<evidence type="ECO:0000256" key="3">
    <source>
        <dbReference type="ARBA" id="ARBA00012153"/>
    </source>
</evidence>
<dbReference type="EMBL" id="WNXC01000001">
    <property type="protein sequence ID" value="MBB2147768.1"/>
    <property type="molecule type" value="Genomic_DNA"/>
</dbReference>
<dbReference type="InterPro" id="IPR000422">
    <property type="entry name" value="DHBP_synthase_RibB"/>
</dbReference>
<protein>
    <recommendedName>
        <fullName evidence="4 7">3,4-dihydroxy-2-butanone 4-phosphate synthase</fullName>
        <shortName evidence="7 8">DHBP synthase</shortName>
        <ecNumber evidence="3 7">4.1.99.12</ecNumber>
    </recommendedName>
</protein>
<dbReference type="HAMAP" id="MF_00180">
    <property type="entry name" value="RibB"/>
    <property type="match status" value="1"/>
</dbReference>
<keyword evidence="7 8" id="KW-0460">Magnesium</keyword>
<evidence type="ECO:0000256" key="4">
    <source>
        <dbReference type="ARBA" id="ARBA00018836"/>
    </source>
</evidence>
<evidence type="ECO:0000256" key="6">
    <source>
        <dbReference type="ARBA" id="ARBA00022723"/>
    </source>
</evidence>
<evidence type="ECO:0000313" key="9">
    <source>
        <dbReference type="EMBL" id="MBB2147768.1"/>
    </source>
</evidence>
<comment type="function">
    <text evidence="1 7 8">Catalyzes the conversion of D-ribulose 5-phosphate to formate and 3,4-dihydroxy-2-butanone 4-phosphate.</text>
</comment>
<accession>A0ABR6ER91</accession>
<keyword evidence="7 8" id="KW-0464">Manganese</keyword>
<keyword evidence="6 7" id="KW-0479">Metal-binding</keyword>
<keyword evidence="5 7" id="KW-0686">Riboflavin biosynthesis</keyword>
<evidence type="ECO:0000256" key="2">
    <source>
        <dbReference type="ARBA" id="ARBA00004904"/>
    </source>
</evidence>
<comment type="catalytic activity">
    <reaction evidence="7 8">
        <text>D-ribulose 5-phosphate = (2S)-2-hydroxy-3-oxobutyl phosphate + formate + H(+)</text>
        <dbReference type="Rhea" id="RHEA:18457"/>
        <dbReference type="ChEBI" id="CHEBI:15378"/>
        <dbReference type="ChEBI" id="CHEBI:15740"/>
        <dbReference type="ChEBI" id="CHEBI:58121"/>
        <dbReference type="ChEBI" id="CHEBI:58830"/>
        <dbReference type="EC" id="4.1.99.12"/>
    </reaction>
</comment>
<keyword evidence="10" id="KW-1185">Reference proteome</keyword>
<feature type="site" description="Essential for catalytic activity" evidence="7">
    <location>
        <position position="129"/>
    </location>
</feature>
<gene>
    <name evidence="7 9" type="primary">ribB</name>
    <name evidence="9" type="ORF">GM920_02470</name>
</gene>
<comment type="cofactor">
    <cofactor evidence="7 8">
        <name>Mg(2+)</name>
        <dbReference type="ChEBI" id="CHEBI:18420"/>
    </cofactor>
    <cofactor evidence="7 8">
        <name>Mn(2+)</name>
        <dbReference type="ChEBI" id="CHEBI:29035"/>
    </cofactor>
    <text evidence="7 8">Binds 2 divalent metal cations per subunit. Magnesium or manganese.</text>
</comment>
<feature type="site" description="Essential for catalytic activity" evidence="7">
    <location>
        <position position="167"/>
    </location>
</feature>
<feature type="binding site" evidence="7">
    <location>
        <begin position="143"/>
        <end position="147"/>
    </location>
    <ligand>
        <name>D-ribulose 5-phosphate</name>
        <dbReference type="ChEBI" id="CHEBI:58121"/>
    </ligand>
</feature>
<comment type="caution">
    <text evidence="9">The sequence shown here is derived from an EMBL/GenBank/DDBJ whole genome shotgun (WGS) entry which is preliminary data.</text>
</comment>
<proteinExistence type="inferred from homology"/>
<dbReference type="Proteomes" id="UP000636110">
    <property type="component" value="Unassembled WGS sequence"/>
</dbReference>
<comment type="similarity">
    <text evidence="7 8">Belongs to the DHBP synthase family.</text>
</comment>